<dbReference type="CDD" id="cd05013">
    <property type="entry name" value="SIS_RpiR"/>
    <property type="match status" value="1"/>
</dbReference>
<dbReference type="RefSeq" id="WP_090938337.1">
    <property type="nucleotide sequence ID" value="NZ_FOTS01000024.1"/>
</dbReference>
<protein>
    <submittedName>
        <fullName evidence="6">DNA-binding transcriptional regulator, MurR/RpiR family, contains HTH and SIS domains</fullName>
    </submittedName>
</protein>
<organism evidence="6 7">
    <name type="scientific">Pelosinus propionicus DSM 13327</name>
    <dbReference type="NCBI Taxonomy" id="1123291"/>
    <lineage>
        <taxon>Bacteria</taxon>
        <taxon>Bacillati</taxon>
        <taxon>Bacillota</taxon>
        <taxon>Negativicutes</taxon>
        <taxon>Selenomonadales</taxon>
        <taxon>Sporomusaceae</taxon>
        <taxon>Pelosinus</taxon>
    </lineage>
</organism>
<evidence type="ECO:0000313" key="6">
    <source>
        <dbReference type="EMBL" id="SFL90052.1"/>
    </source>
</evidence>
<dbReference type="SUPFAM" id="SSF46689">
    <property type="entry name" value="Homeodomain-like"/>
    <property type="match status" value="1"/>
</dbReference>
<dbReference type="InterPro" id="IPR036388">
    <property type="entry name" value="WH-like_DNA-bd_sf"/>
</dbReference>
<dbReference type="InterPro" id="IPR046348">
    <property type="entry name" value="SIS_dom_sf"/>
</dbReference>
<dbReference type="PROSITE" id="PS51464">
    <property type="entry name" value="SIS"/>
    <property type="match status" value="1"/>
</dbReference>
<gene>
    <name evidence="6" type="ORF">SAMN04490355_102468</name>
</gene>
<reference evidence="7" key="1">
    <citation type="submission" date="2016-10" db="EMBL/GenBank/DDBJ databases">
        <authorList>
            <person name="Varghese N."/>
            <person name="Submissions S."/>
        </authorList>
    </citation>
    <scope>NUCLEOTIDE SEQUENCE [LARGE SCALE GENOMIC DNA]</scope>
    <source>
        <strain evidence="7">DSM 13327</strain>
    </source>
</reference>
<dbReference type="InterPro" id="IPR047640">
    <property type="entry name" value="RpiR-like"/>
</dbReference>
<dbReference type="Gene3D" id="1.10.10.10">
    <property type="entry name" value="Winged helix-like DNA-binding domain superfamily/Winged helix DNA-binding domain"/>
    <property type="match status" value="1"/>
</dbReference>
<feature type="domain" description="SIS" evidence="5">
    <location>
        <begin position="134"/>
        <end position="274"/>
    </location>
</feature>
<evidence type="ECO:0000256" key="1">
    <source>
        <dbReference type="ARBA" id="ARBA00023015"/>
    </source>
</evidence>
<dbReference type="PROSITE" id="PS51071">
    <property type="entry name" value="HTH_RPIR"/>
    <property type="match status" value="1"/>
</dbReference>
<keyword evidence="7" id="KW-1185">Reference proteome</keyword>
<dbReference type="STRING" id="1123291.SAMN04490355_102468"/>
<keyword evidence="3" id="KW-0804">Transcription</keyword>
<dbReference type="Pfam" id="PF01380">
    <property type="entry name" value="SIS"/>
    <property type="match status" value="1"/>
</dbReference>
<feature type="domain" description="HTH rpiR-type" evidence="4">
    <location>
        <begin position="3"/>
        <end position="79"/>
    </location>
</feature>
<accession>A0A1I4LGC6</accession>
<evidence type="ECO:0000256" key="2">
    <source>
        <dbReference type="ARBA" id="ARBA00023125"/>
    </source>
</evidence>
<dbReference type="AlphaFoldDB" id="A0A1I4LGC6"/>
<dbReference type="GO" id="GO:0003677">
    <property type="term" value="F:DNA binding"/>
    <property type="evidence" value="ECO:0007669"/>
    <property type="project" value="UniProtKB-KW"/>
</dbReference>
<dbReference type="InterPro" id="IPR009057">
    <property type="entry name" value="Homeodomain-like_sf"/>
</dbReference>
<evidence type="ECO:0000256" key="3">
    <source>
        <dbReference type="ARBA" id="ARBA00023163"/>
    </source>
</evidence>
<evidence type="ECO:0000259" key="4">
    <source>
        <dbReference type="PROSITE" id="PS51071"/>
    </source>
</evidence>
<dbReference type="OrthoDB" id="3684496at2"/>
<dbReference type="Proteomes" id="UP000199520">
    <property type="component" value="Unassembled WGS sequence"/>
</dbReference>
<dbReference type="GO" id="GO:0097367">
    <property type="term" value="F:carbohydrate derivative binding"/>
    <property type="evidence" value="ECO:0007669"/>
    <property type="project" value="InterPro"/>
</dbReference>
<dbReference type="GO" id="GO:0003700">
    <property type="term" value="F:DNA-binding transcription factor activity"/>
    <property type="evidence" value="ECO:0007669"/>
    <property type="project" value="InterPro"/>
</dbReference>
<dbReference type="EMBL" id="FOTS01000024">
    <property type="protein sequence ID" value="SFL90052.1"/>
    <property type="molecule type" value="Genomic_DNA"/>
</dbReference>
<dbReference type="InterPro" id="IPR000281">
    <property type="entry name" value="HTH_RpiR"/>
</dbReference>
<proteinExistence type="predicted"/>
<dbReference type="PANTHER" id="PTHR30514:SF1">
    <property type="entry name" value="HTH-TYPE TRANSCRIPTIONAL REGULATOR HEXR-RELATED"/>
    <property type="match status" value="1"/>
</dbReference>
<name>A0A1I4LGC6_9FIRM</name>
<keyword evidence="2 6" id="KW-0238">DNA-binding</keyword>
<dbReference type="GO" id="GO:1901135">
    <property type="term" value="P:carbohydrate derivative metabolic process"/>
    <property type="evidence" value="ECO:0007669"/>
    <property type="project" value="InterPro"/>
</dbReference>
<evidence type="ECO:0000313" key="7">
    <source>
        <dbReference type="Proteomes" id="UP000199520"/>
    </source>
</evidence>
<dbReference type="SUPFAM" id="SSF53697">
    <property type="entry name" value="SIS domain"/>
    <property type="match status" value="1"/>
</dbReference>
<dbReference type="Pfam" id="PF01418">
    <property type="entry name" value="HTH_6"/>
    <property type="match status" value="1"/>
</dbReference>
<keyword evidence="1" id="KW-0805">Transcription regulation</keyword>
<evidence type="ECO:0000259" key="5">
    <source>
        <dbReference type="PROSITE" id="PS51464"/>
    </source>
</evidence>
<dbReference type="InterPro" id="IPR035472">
    <property type="entry name" value="RpiR-like_SIS"/>
</dbReference>
<sequence>MTNKPFTEIRHKYNTLSVSQKVIADHILNDQKHAVMATISELAKNCNVSETTVMRFIKKLGYTSFQVFRIDMAHEITEISYDQKSLHKLKIEDGYQDISADDDVATINQKVIQSASIAINDLKTLIDPISIEAVVTLFTRADKLLFYGSGGSDVIALDAYHKFLRLGLNVTTHSNSHLMMIQAAHLSHADIVVLISHTGESREVLEIAENAKKQNTKIICITSYINSSLAKLSDIALFSSTNQLKYYTDAMVSRILQLVILDMIFVSVSLRLGDMGKDSIYRSRKAIYVAKKPLP</sequence>
<dbReference type="Gene3D" id="3.40.50.10490">
    <property type="entry name" value="Glucose-6-phosphate isomerase like protein, domain 1"/>
    <property type="match status" value="1"/>
</dbReference>
<dbReference type="PANTHER" id="PTHR30514">
    <property type="entry name" value="GLUCOKINASE"/>
    <property type="match status" value="1"/>
</dbReference>
<dbReference type="InterPro" id="IPR001347">
    <property type="entry name" value="SIS_dom"/>
</dbReference>